<gene>
    <name evidence="1" type="ORF">ABIE37_003376</name>
</gene>
<protein>
    <submittedName>
        <fullName evidence="1">Uncharacterized protein</fullName>
    </submittedName>
</protein>
<organism evidence="1 2">
    <name type="scientific">Arthrobacter bambusae</name>
    <dbReference type="NCBI Taxonomy" id="1338426"/>
    <lineage>
        <taxon>Bacteria</taxon>
        <taxon>Bacillati</taxon>
        <taxon>Actinomycetota</taxon>
        <taxon>Actinomycetes</taxon>
        <taxon>Micrococcales</taxon>
        <taxon>Micrococcaceae</taxon>
        <taxon>Arthrobacter</taxon>
    </lineage>
</organism>
<dbReference type="Proteomes" id="UP001549307">
    <property type="component" value="Unassembled WGS sequence"/>
</dbReference>
<reference evidence="1 2" key="1">
    <citation type="submission" date="2024-06" db="EMBL/GenBank/DDBJ databases">
        <title>Sorghum-associated microbial communities from plants grown in Nebraska, USA.</title>
        <authorList>
            <person name="Schachtman D."/>
        </authorList>
    </citation>
    <scope>NUCLEOTIDE SEQUENCE [LARGE SCALE GENOMIC DNA]</scope>
    <source>
        <strain evidence="1 2">3552</strain>
    </source>
</reference>
<keyword evidence="2" id="KW-1185">Reference proteome</keyword>
<accession>A0ABV2P9Z1</accession>
<evidence type="ECO:0000313" key="1">
    <source>
        <dbReference type="EMBL" id="MET4541578.1"/>
    </source>
</evidence>
<evidence type="ECO:0000313" key="2">
    <source>
        <dbReference type="Proteomes" id="UP001549307"/>
    </source>
</evidence>
<dbReference type="EMBL" id="JBEPSN010000009">
    <property type="protein sequence ID" value="MET4541578.1"/>
    <property type="molecule type" value="Genomic_DNA"/>
</dbReference>
<sequence>MTRQNGLYFYLQWRHHLFSACVQTVPLTMVAFRVPISNGIFGVQPGLSQVAAPKAAASTKEEVHAT</sequence>
<comment type="caution">
    <text evidence="1">The sequence shown here is derived from an EMBL/GenBank/DDBJ whole genome shotgun (WGS) entry which is preliminary data.</text>
</comment>
<name>A0ABV2P9Z1_9MICC</name>
<proteinExistence type="predicted"/>